<evidence type="ECO:0000313" key="3">
    <source>
        <dbReference type="EMBL" id="KAH9413190.1"/>
    </source>
</evidence>
<name>A0ABQ8IT02_DERPT</name>
<proteinExistence type="predicted"/>
<feature type="transmembrane region" description="Helical" evidence="2">
    <location>
        <begin position="21"/>
        <end position="40"/>
    </location>
</feature>
<protein>
    <submittedName>
        <fullName evidence="3">Uncharacterized protein</fullName>
    </submittedName>
</protein>
<keyword evidence="2" id="KW-1133">Transmembrane helix</keyword>
<sequence length="289" mass="33527">MSKKITSFDNNRRKGNSNTKNISIGKGCPLTFIRMLIMLIDASLSSSHNIDHHHVYSISPSTSFESLLFPLLIIIIFIIILLIITILCFWSKRRNKNNQTRTKKGKKSSPPVKKKKIRKSLSPKIEHEIIDTTDISISKNSDYPIKSKLKSLPVIQSTVIEPKKPYSNVNDDDKDFVVELKTIEQQRLSKVTFDKTKSLTLNKDLQNSKLTEEHSEGSLFYHKLITKFKFIKSVSDYHQIQRKLRKQQKAKLDKLKTIDETKIDKNNNNNQNVNNDYIMKYSTILKKNY</sequence>
<evidence type="ECO:0000256" key="1">
    <source>
        <dbReference type="SAM" id="MobiDB-lite"/>
    </source>
</evidence>
<feature type="transmembrane region" description="Helical" evidence="2">
    <location>
        <begin position="67"/>
        <end position="90"/>
    </location>
</feature>
<organism evidence="3 4">
    <name type="scientific">Dermatophagoides pteronyssinus</name>
    <name type="common">European house dust mite</name>
    <dbReference type="NCBI Taxonomy" id="6956"/>
    <lineage>
        <taxon>Eukaryota</taxon>
        <taxon>Metazoa</taxon>
        <taxon>Ecdysozoa</taxon>
        <taxon>Arthropoda</taxon>
        <taxon>Chelicerata</taxon>
        <taxon>Arachnida</taxon>
        <taxon>Acari</taxon>
        <taxon>Acariformes</taxon>
        <taxon>Sarcoptiformes</taxon>
        <taxon>Astigmata</taxon>
        <taxon>Psoroptidia</taxon>
        <taxon>Analgoidea</taxon>
        <taxon>Pyroglyphidae</taxon>
        <taxon>Dermatophagoidinae</taxon>
        <taxon>Dermatophagoides</taxon>
    </lineage>
</organism>
<reference evidence="3 4" key="2">
    <citation type="journal article" date="2022" name="Mol. Biol. Evol.">
        <title>Comparative Genomics Reveals Insights into the Divergent Evolution of Astigmatic Mites and Household Pest Adaptations.</title>
        <authorList>
            <person name="Xiong Q."/>
            <person name="Wan A.T."/>
            <person name="Liu X."/>
            <person name="Fung C.S."/>
            <person name="Xiao X."/>
            <person name="Malainual N."/>
            <person name="Hou J."/>
            <person name="Wang L."/>
            <person name="Wang M."/>
            <person name="Yang K.Y."/>
            <person name="Cui Y."/>
            <person name="Leung E.L."/>
            <person name="Nong W."/>
            <person name="Shin S.K."/>
            <person name="Au S.W."/>
            <person name="Jeong K.Y."/>
            <person name="Chew F.T."/>
            <person name="Hui J.H."/>
            <person name="Leung T.F."/>
            <person name="Tungtrongchitr A."/>
            <person name="Zhong N."/>
            <person name="Liu Z."/>
            <person name="Tsui S.K."/>
        </authorList>
    </citation>
    <scope>NUCLEOTIDE SEQUENCE [LARGE SCALE GENOMIC DNA]</scope>
    <source>
        <strain evidence="3">Derp</strain>
    </source>
</reference>
<dbReference type="Proteomes" id="UP000887458">
    <property type="component" value="Unassembled WGS sequence"/>
</dbReference>
<keyword evidence="4" id="KW-1185">Reference proteome</keyword>
<feature type="region of interest" description="Disordered" evidence="1">
    <location>
        <begin position="98"/>
        <end position="120"/>
    </location>
</feature>
<keyword evidence="2" id="KW-0812">Transmembrane</keyword>
<evidence type="ECO:0000256" key="2">
    <source>
        <dbReference type="SAM" id="Phobius"/>
    </source>
</evidence>
<accession>A0ABQ8IT02</accession>
<evidence type="ECO:0000313" key="4">
    <source>
        <dbReference type="Proteomes" id="UP000887458"/>
    </source>
</evidence>
<gene>
    <name evidence="3" type="ORF">DERP_006876</name>
</gene>
<comment type="caution">
    <text evidence="3">The sequence shown here is derived from an EMBL/GenBank/DDBJ whole genome shotgun (WGS) entry which is preliminary data.</text>
</comment>
<reference evidence="3 4" key="1">
    <citation type="journal article" date="2018" name="J. Allergy Clin. Immunol.">
        <title>High-quality assembly of Dermatophagoides pteronyssinus genome and transcriptome reveals a wide range of novel allergens.</title>
        <authorList>
            <person name="Liu X.Y."/>
            <person name="Yang K.Y."/>
            <person name="Wang M.Q."/>
            <person name="Kwok J.S."/>
            <person name="Zeng X."/>
            <person name="Yang Z."/>
            <person name="Xiao X.J."/>
            <person name="Lau C.P."/>
            <person name="Li Y."/>
            <person name="Huang Z.M."/>
            <person name="Ba J.G."/>
            <person name="Yim A.K."/>
            <person name="Ouyang C.Y."/>
            <person name="Ngai S.M."/>
            <person name="Chan T.F."/>
            <person name="Leung E.L."/>
            <person name="Liu L."/>
            <person name="Liu Z.G."/>
            <person name="Tsui S.K."/>
        </authorList>
    </citation>
    <scope>NUCLEOTIDE SEQUENCE [LARGE SCALE GENOMIC DNA]</scope>
    <source>
        <strain evidence="3">Derp</strain>
    </source>
</reference>
<keyword evidence="2" id="KW-0472">Membrane</keyword>
<feature type="region of interest" description="Disordered" evidence="1">
    <location>
        <begin position="1"/>
        <end position="20"/>
    </location>
</feature>
<dbReference type="EMBL" id="NJHN03000123">
    <property type="protein sequence ID" value="KAH9413190.1"/>
    <property type="molecule type" value="Genomic_DNA"/>
</dbReference>